<dbReference type="SMART" id="SM00829">
    <property type="entry name" value="PKS_ER"/>
    <property type="match status" value="1"/>
</dbReference>
<sequence length="347" mass="36983">MKEALVGPDLDAEVHDVPIPKPGPGEVLIKVEVAGSNPKDWKYPHGGGTKVNSGDDMAGTVEDVGEGVLEFRKGDRVAAMHRMRTPAGSFAEYSIAPAITAFHMPANVSAEEAATIPLAALTAVLGLFYNLNLPQPWTPAQEPLPLLIYGASSAVGAFAVKLARRSNIHPIIAIAGKAKGFVESLIDPSKGDVVLDYRDGEESVIQSVRQTLGNLKIPRIKYAFDAIGEDFGLLLASKLLLPDGHLCAISPSREFSIIPKSLTISCTYVGDIHGDFRPVKTVNYVSTANAADFGYIYSRLFTRGLQEGWLTGHPYEVVAGGLAGVSTALKDLKDGKASGKKFVFRVS</sequence>
<dbReference type="Proteomes" id="UP000799772">
    <property type="component" value="Unassembled WGS sequence"/>
</dbReference>
<dbReference type="InterPro" id="IPR013154">
    <property type="entry name" value="ADH-like_N"/>
</dbReference>
<feature type="domain" description="Enoyl reductase (ER)" evidence="4">
    <location>
        <begin position="7"/>
        <end position="343"/>
    </location>
</feature>
<dbReference type="AlphaFoldDB" id="A0A9P4HZX9"/>
<gene>
    <name evidence="5" type="ORF">NA57DRAFT_69804</name>
</gene>
<dbReference type="OrthoDB" id="3233595at2759"/>
<comment type="caution">
    <text evidence="5">The sequence shown here is derived from an EMBL/GenBank/DDBJ whole genome shotgun (WGS) entry which is preliminary data.</text>
</comment>
<dbReference type="GO" id="GO:0016651">
    <property type="term" value="F:oxidoreductase activity, acting on NAD(P)H"/>
    <property type="evidence" value="ECO:0007669"/>
    <property type="project" value="InterPro"/>
</dbReference>
<evidence type="ECO:0000256" key="1">
    <source>
        <dbReference type="ARBA" id="ARBA00008072"/>
    </source>
</evidence>
<dbReference type="SUPFAM" id="SSF50129">
    <property type="entry name" value="GroES-like"/>
    <property type="match status" value="1"/>
</dbReference>
<evidence type="ECO:0000259" key="4">
    <source>
        <dbReference type="SMART" id="SM00829"/>
    </source>
</evidence>
<dbReference type="InterPro" id="IPR011032">
    <property type="entry name" value="GroES-like_sf"/>
</dbReference>
<organism evidence="5 6">
    <name type="scientific">Rhizodiscina lignyota</name>
    <dbReference type="NCBI Taxonomy" id="1504668"/>
    <lineage>
        <taxon>Eukaryota</taxon>
        <taxon>Fungi</taxon>
        <taxon>Dikarya</taxon>
        <taxon>Ascomycota</taxon>
        <taxon>Pezizomycotina</taxon>
        <taxon>Dothideomycetes</taxon>
        <taxon>Pleosporomycetidae</taxon>
        <taxon>Aulographales</taxon>
        <taxon>Rhizodiscinaceae</taxon>
        <taxon>Rhizodiscina</taxon>
    </lineage>
</organism>
<reference evidence="5" key="1">
    <citation type="journal article" date="2020" name="Stud. Mycol.">
        <title>101 Dothideomycetes genomes: a test case for predicting lifestyles and emergence of pathogens.</title>
        <authorList>
            <person name="Haridas S."/>
            <person name="Albert R."/>
            <person name="Binder M."/>
            <person name="Bloem J."/>
            <person name="Labutti K."/>
            <person name="Salamov A."/>
            <person name="Andreopoulos B."/>
            <person name="Baker S."/>
            <person name="Barry K."/>
            <person name="Bills G."/>
            <person name="Bluhm B."/>
            <person name="Cannon C."/>
            <person name="Castanera R."/>
            <person name="Culley D."/>
            <person name="Daum C."/>
            <person name="Ezra D."/>
            <person name="Gonzalez J."/>
            <person name="Henrissat B."/>
            <person name="Kuo A."/>
            <person name="Liang C."/>
            <person name="Lipzen A."/>
            <person name="Lutzoni F."/>
            <person name="Magnuson J."/>
            <person name="Mondo S."/>
            <person name="Nolan M."/>
            <person name="Ohm R."/>
            <person name="Pangilinan J."/>
            <person name="Park H.-J."/>
            <person name="Ramirez L."/>
            <person name="Alfaro M."/>
            <person name="Sun H."/>
            <person name="Tritt A."/>
            <person name="Yoshinaga Y."/>
            <person name="Zwiers L.-H."/>
            <person name="Turgeon B."/>
            <person name="Goodwin S."/>
            <person name="Spatafora J."/>
            <person name="Crous P."/>
            <person name="Grigoriev I."/>
        </authorList>
    </citation>
    <scope>NUCLEOTIDE SEQUENCE</scope>
    <source>
        <strain evidence="5">CBS 133067</strain>
    </source>
</reference>
<dbReference type="InterPro" id="IPR047122">
    <property type="entry name" value="Trans-enoyl_RdTase-like"/>
</dbReference>
<accession>A0A9P4HZX9</accession>
<proteinExistence type="inferred from homology"/>
<dbReference type="CDD" id="cd08249">
    <property type="entry name" value="enoyl_reductase_like"/>
    <property type="match status" value="1"/>
</dbReference>
<dbReference type="EMBL" id="ML978147">
    <property type="protein sequence ID" value="KAF2092390.1"/>
    <property type="molecule type" value="Genomic_DNA"/>
</dbReference>
<dbReference type="PANTHER" id="PTHR45348">
    <property type="entry name" value="HYPOTHETICAL OXIDOREDUCTASE (EUROFUNG)"/>
    <property type="match status" value="1"/>
</dbReference>
<evidence type="ECO:0000313" key="6">
    <source>
        <dbReference type="Proteomes" id="UP000799772"/>
    </source>
</evidence>
<keyword evidence="3" id="KW-0560">Oxidoreductase</keyword>
<dbReference type="Gene3D" id="3.90.180.10">
    <property type="entry name" value="Medium-chain alcohol dehydrogenases, catalytic domain"/>
    <property type="match status" value="1"/>
</dbReference>
<comment type="subunit">
    <text evidence="2">Monomer.</text>
</comment>
<name>A0A9P4HZX9_9PEZI</name>
<evidence type="ECO:0000313" key="5">
    <source>
        <dbReference type="EMBL" id="KAF2092390.1"/>
    </source>
</evidence>
<dbReference type="Pfam" id="PF08240">
    <property type="entry name" value="ADH_N"/>
    <property type="match status" value="1"/>
</dbReference>
<dbReference type="InterPro" id="IPR020843">
    <property type="entry name" value="ER"/>
</dbReference>
<evidence type="ECO:0000256" key="3">
    <source>
        <dbReference type="ARBA" id="ARBA00023002"/>
    </source>
</evidence>
<dbReference type="SUPFAM" id="SSF51735">
    <property type="entry name" value="NAD(P)-binding Rossmann-fold domains"/>
    <property type="match status" value="1"/>
</dbReference>
<comment type="similarity">
    <text evidence="1">Belongs to the zinc-containing alcohol dehydrogenase family.</text>
</comment>
<evidence type="ECO:0000256" key="2">
    <source>
        <dbReference type="ARBA" id="ARBA00011245"/>
    </source>
</evidence>
<dbReference type="InterPro" id="IPR036291">
    <property type="entry name" value="NAD(P)-bd_dom_sf"/>
</dbReference>
<keyword evidence="6" id="KW-1185">Reference proteome</keyword>
<protein>
    <submittedName>
        <fullName evidence="5">Quinone oxidoreductase</fullName>
    </submittedName>
</protein>
<dbReference type="PANTHER" id="PTHR45348:SF5">
    <property type="entry name" value="OXIDOREDUCTASE, PUTATIVE (AFU_ORTHOLOGUE AFUA_8G01420)-RELATED"/>
    <property type="match status" value="1"/>
</dbReference>
<dbReference type="Gene3D" id="3.40.50.720">
    <property type="entry name" value="NAD(P)-binding Rossmann-like Domain"/>
    <property type="match status" value="1"/>
</dbReference>